<dbReference type="EMBL" id="JBHTOH010000014">
    <property type="protein sequence ID" value="MFD1410256.1"/>
    <property type="molecule type" value="Genomic_DNA"/>
</dbReference>
<comment type="caution">
    <text evidence="11">The sequence shown here is derived from an EMBL/GenBank/DDBJ whole genome shotgun (WGS) entry which is preliminary data.</text>
</comment>
<keyword evidence="2" id="KW-0963">Cytoplasm</keyword>
<dbReference type="PANTHER" id="PTHR42713:SF3">
    <property type="entry name" value="TRANSCRIPTIONAL REGULATORY PROTEIN HPTR"/>
    <property type="match status" value="1"/>
</dbReference>
<dbReference type="InterPro" id="IPR009057">
    <property type="entry name" value="Homeodomain-like_sf"/>
</dbReference>
<dbReference type="SMART" id="SM00448">
    <property type="entry name" value="REC"/>
    <property type="match status" value="1"/>
</dbReference>
<proteinExistence type="predicted"/>
<dbReference type="InterPro" id="IPR018062">
    <property type="entry name" value="HTH_AraC-typ_CS"/>
</dbReference>
<dbReference type="PROSITE" id="PS01124">
    <property type="entry name" value="HTH_ARAC_FAMILY_2"/>
    <property type="match status" value="1"/>
</dbReference>
<dbReference type="InterPro" id="IPR051552">
    <property type="entry name" value="HptR"/>
</dbReference>
<keyword evidence="3 8" id="KW-0597">Phosphoprotein</keyword>
<keyword evidence="4" id="KW-0902">Two-component regulatory system</keyword>
<dbReference type="Gene3D" id="1.10.10.60">
    <property type="entry name" value="Homeodomain-like"/>
    <property type="match status" value="2"/>
</dbReference>
<evidence type="ECO:0000256" key="2">
    <source>
        <dbReference type="ARBA" id="ARBA00022490"/>
    </source>
</evidence>
<evidence type="ECO:0000259" key="9">
    <source>
        <dbReference type="PROSITE" id="PS01124"/>
    </source>
</evidence>
<evidence type="ECO:0000259" key="10">
    <source>
        <dbReference type="PROSITE" id="PS50110"/>
    </source>
</evidence>
<dbReference type="InterPro" id="IPR001789">
    <property type="entry name" value="Sig_transdc_resp-reg_receiver"/>
</dbReference>
<organism evidence="11 12">
    <name type="scientific">Lapidilactobacillus gannanensis</name>
    <dbReference type="NCBI Taxonomy" id="2486002"/>
    <lineage>
        <taxon>Bacteria</taxon>
        <taxon>Bacillati</taxon>
        <taxon>Bacillota</taxon>
        <taxon>Bacilli</taxon>
        <taxon>Lactobacillales</taxon>
        <taxon>Lactobacillaceae</taxon>
        <taxon>Lapidilactobacillus</taxon>
    </lineage>
</organism>
<evidence type="ECO:0000313" key="12">
    <source>
        <dbReference type="Proteomes" id="UP001597191"/>
    </source>
</evidence>
<dbReference type="PROSITE" id="PS00041">
    <property type="entry name" value="HTH_ARAC_FAMILY_1"/>
    <property type="match status" value="1"/>
</dbReference>
<evidence type="ECO:0000256" key="7">
    <source>
        <dbReference type="ARBA" id="ARBA00023163"/>
    </source>
</evidence>
<keyword evidence="7" id="KW-0804">Transcription</keyword>
<dbReference type="CDD" id="cd17536">
    <property type="entry name" value="REC_YesN-like"/>
    <property type="match status" value="1"/>
</dbReference>
<dbReference type="SUPFAM" id="SSF52172">
    <property type="entry name" value="CheY-like"/>
    <property type="match status" value="1"/>
</dbReference>
<dbReference type="SMART" id="SM00342">
    <property type="entry name" value="HTH_ARAC"/>
    <property type="match status" value="1"/>
</dbReference>
<dbReference type="RefSeq" id="WP_125646903.1">
    <property type="nucleotide sequence ID" value="NZ_JBHTOH010000014.1"/>
</dbReference>
<dbReference type="InterPro" id="IPR020449">
    <property type="entry name" value="Tscrpt_reg_AraC-type_HTH"/>
</dbReference>
<dbReference type="InterPro" id="IPR018060">
    <property type="entry name" value="HTH_AraC"/>
</dbReference>
<dbReference type="PROSITE" id="PS50110">
    <property type="entry name" value="RESPONSE_REGULATORY"/>
    <property type="match status" value="1"/>
</dbReference>
<feature type="domain" description="HTH araC/xylS-type" evidence="9">
    <location>
        <begin position="418"/>
        <end position="517"/>
    </location>
</feature>
<dbReference type="InterPro" id="IPR011006">
    <property type="entry name" value="CheY-like_superfamily"/>
</dbReference>
<evidence type="ECO:0000256" key="5">
    <source>
        <dbReference type="ARBA" id="ARBA00023015"/>
    </source>
</evidence>
<evidence type="ECO:0000256" key="1">
    <source>
        <dbReference type="ARBA" id="ARBA00004496"/>
    </source>
</evidence>
<name>A0ABW4BK95_9LACO</name>
<evidence type="ECO:0000256" key="4">
    <source>
        <dbReference type="ARBA" id="ARBA00023012"/>
    </source>
</evidence>
<dbReference type="PANTHER" id="PTHR42713">
    <property type="entry name" value="HISTIDINE KINASE-RELATED"/>
    <property type="match status" value="1"/>
</dbReference>
<protein>
    <submittedName>
        <fullName evidence="11">Response regulator</fullName>
    </submittedName>
</protein>
<dbReference type="Proteomes" id="UP001597191">
    <property type="component" value="Unassembled WGS sequence"/>
</dbReference>
<accession>A0ABW4BK95</accession>
<dbReference type="Pfam" id="PF12833">
    <property type="entry name" value="HTH_18"/>
    <property type="match status" value="1"/>
</dbReference>
<keyword evidence="5" id="KW-0805">Transcription regulation</keyword>
<sequence length="522" mass="59714">MYKTFIVEDEHLIRDSLRTQIMKLSQQYNISYAGEASDGEMALASIIELQPDIIISDIKMPFMDGISFAKEARKILPWCRIIFVSGFDDFEYAKGAIQVQADNYLLKPIKNEELTRTIIEAIKNLDLAKQNKLSKSESSLFSDVQKNNFLDELFKNELTVSEILDNANKLFQCQLAGKNYTVLLANNHYNDSLADYTQFNKYLDYLFLANPNVIFSSMSSHYIKFLVFTNNRISTLETSYQIANTLIHELDQNKADNIAVGIGPVVDRLSDIAFSFENAQNLLATYGDVRTEKIISFEDDMKEGELSPTHPFKMDLAKEIAEISTNDHEHLIRKLMQTQGSHDRTRMFRFFILTELRGLIQRRGDLDESYSTEISNLDDLLTIANHNEKYQAVLVSAINYLSKTKIQPSMSKYQSVINQAINFINANYTDPDISLNSVADTVSLSPAHFSTIFSQSLNQTFIEYLTAQRIKYAKILLTNSNKRLAEIALDIGYNDPNYFSFLFKKKQGLSPTEYRQKFSDQA</sequence>
<dbReference type="SUPFAM" id="SSF46689">
    <property type="entry name" value="Homeodomain-like"/>
    <property type="match status" value="2"/>
</dbReference>
<evidence type="ECO:0000256" key="8">
    <source>
        <dbReference type="PROSITE-ProRule" id="PRU00169"/>
    </source>
</evidence>
<evidence type="ECO:0000256" key="6">
    <source>
        <dbReference type="ARBA" id="ARBA00023125"/>
    </source>
</evidence>
<feature type="modified residue" description="4-aspartylphosphate" evidence="8">
    <location>
        <position position="57"/>
    </location>
</feature>
<dbReference type="Gene3D" id="3.40.50.2300">
    <property type="match status" value="1"/>
</dbReference>
<dbReference type="Pfam" id="PF00072">
    <property type="entry name" value="Response_reg"/>
    <property type="match status" value="1"/>
</dbReference>
<comment type="subcellular location">
    <subcellularLocation>
        <location evidence="1">Cytoplasm</location>
    </subcellularLocation>
</comment>
<feature type="domain" description="Response regulatory" evidence="10">
    <location>
        <begin position="3"/>
        <end position="122"/>
    </location>
</feature>
<keyword evidence="12" id="KW-1185">Reference proteome</keyword>
<keyword evidence="6" id="KW-0238">DNA-binding</keyword>
<gene>
    <name evidence="11" type="ORF">ACFQ4R_01285</name>
</gene>
<evidence type="ECO:0000256" key="3">
    <source>
        <dbReference type="ARBA" id="ARBA00022553"/>
    </source>
</evidence>
<dbReference type="PRINTS" id="PR00032">
    <property type="entry name" value="HTHARAC"/>
</dbReference>
<reference evidence="12" key="1">
    <citation type="journal article" date="2019" name="Int. J. Syst. Evol. Microbiol.">
        <title>The Global Catalogue of Microorganisms (GCM) 10K type strain sequencing project: providing services to taxonomists for standard genome sequencing and annotation.</title>
        <authorList>
            <consortium name="The Broad Institute Genomics Platform"/>
            <consortium name="The Broad Institute Genome Sequencing Center for Infectious Disease"/>
            <person name="Wu L."/>
            <person name="Ma J."/>
        </authorList>
    </citation>
    <scope>NUCLEOTIDE SEQUENCE [LARGE SCALE GENOMIC DNA]</scope>
    <source>
        <strain evidence="12">CCM 8937</strain>
    </source>
</reference>
<evidence type="ECO:0000313" key="11">
    <source>
        <dbReference type="EMBL" id="MFD1410256.1"/>
    </source>
</evidence>